<name>A0ABS6N8C5_9RHOB</name>
<proteinExistence type="predicted"/>
<dbReference type="RefSeq" id="WP_217778031.1">
    <property type="nucleotide sequence ID" value="NZ_JAHRWL010000001.1"/>
</dbReference>
<keyword evidence="2" id="KW-1185">Reference proteome</keyword>
<dbReference type="Proteomes" id="UP001166293">
    <property type="component" value="Unassembled WGS sequence"/>
</dbReference>
<gene>
    <name evidence="1" type="ORF">KUH32_10735</name>
</gene>
<protein>
    <submittedName>
        <fullName evidence="1">Uncharacterized protein</fullName>
    </submittedName>
</protein>
<comment type="caution">
    <text evidence="1">The sequence shown here is derived from an EMBL/GenBank/DDBJ whole genome shotgun (WGS) entry which is preliminary data.</text>
</comment>
<dbReference type="EMBL" id="JAHRWL010000001">
    <property type="protein sequence ID" value="MBV2360252.1"/>
    <property type="molecule type" value="Genomic_DNA"/>
</dbReference>
<evidence type="ECO:0000313" key="2">
    <source>
        <dbReference type="Proteomes" id="UP001166293"/>
    </source>
</evidence>
<evidence type="ECO:0000313" key="1">
    <source>
        <dbReference type="EMBL" id="MBV2360252.1"/>
    </source>
</evidence>
<reference evidence="1" key="1">
    <citation type="submission" date="2021-06" db="EMBL/GenBank/DDBJ databases">
        <title>Thalassococcus sp. CAU 1522 isolated from sea sand, Republic of Korea.</title>
        <authorList>
            <person name="Kim W."/>
        </authorList>
    </citation>
    <scope>NUCLEOTIDE SEQUENCE</scope>
    <source>
        <strain evidence="1">CAU 1522</strain>
    </source>
</reference>
<sequence length="45" mass="4974">MTQAQKQAALDALDQAYAYYMPEPKQPARDAANENGPIVPYYQAA</sequence>
<accession>A0ABS6N8C5</accession>
<organism evidence="1 2">
    <name type="scientific">Thalassococcus arenae</name>
    <dbReference type="NCBI Taxonomy" id="2851652"/>
    <lineage>
        <taxon>Bacteria</taxon>
        <taxon>Pseudomonadati</taxon>
        <taxon>Pseudomonadota</taxon>
        <taxon>Alphaproteobacteria</taxon>
        <taxon>Rhodobacterales</taxon>
        <taxon>Roseobacteraceae</taxon>
        <taxon>Thalassococcus</taxon>
    </lineage>
</organism>